<evidence type="ECO:0000313" key="1">
    <source>
        <dbReference type="EMBL" id="KAJ8623192.1"/>
    </source>
</evidence>
<organism evidence="1 2">
    <name type="scientific">Persea americana</name>
    <name type="common">Avocado</name>
    <dbReference type="NCBI Taxonomy" id="3435"/>
    <lineage>
        <taxon>Eukaryota</taxon>
        <taxon>Viridiplantae</taxon>
        <taxon>Streptophyta</taxon>
        <taxon>Embryophyta</taxon>
        <taxon>Tracheophyta</taxon>
        <taxon>Spermatophyta</taxon>
        <taxon>Magnoliopsida</taxon>
        <taxon>Magnoliidae</taxon>
        <taxon>Laurales</taxon>
        <taxon>Lauraceae</taxon>
        <taxon>Persea</taxon>
    </lineage>
</organism>
<dbReference type="Proteomes" id="UP001234297">
    <property type="component" value="Chromosome 10"/>
</dbReference>
<reference evidence="1 2" key="1">
    <citation type="journal article" date="2022" name="Hortic Res">
        <title>A haplotype resolved chromosomal level avocado genome allows analysis of novel avocado genes.</title>
        <authorList>
            <person name="Nath O."/>
            <person name="Fletcher S.J."/>
            <person name="Hayward A."/>
            <person name="Shaw L.M."/>
            <person name="Masouleh A.K."/>
            <person name="Furtado A."/>
            <person name="Henry R.J."/>
            <person name="Mitter N."/>
        </authorList>
    </citation>
    <scope>NUCLEOTIDE SEQUENCE [LARGE SCALE GENOMIC DNA]</scope>
    <source>
        <strain evidence="2">cv. Hass</strain>
    </source>
</reference>
<sequence length="183" mass="19951">MESSLSRPNNAFEKILPLLFLALLLSGAVSSTAMRAHDYPIGGNRLLMDSGSIRPQKVPPKIPPPSPKPNPHPARGGNPLRDDSSSSGSMRVKFSHPPPAPHPNPPTPTGRAYTDVLRWSGAHLTPNPILQPTTCSSRPVFPRHNAVITILPLRPPRPTARIERDWNLDQAGSGLLQARVFIW</sequence>
<accession>A0ACC2KR27</accession>
<dbReference type="EMBL" id="CM056818">
    <property type="protein sequence ID" value="KAJ8623192.1"/>
    <property type="molecule type" value="Genomic_DNA"/>
</dbReference>
<keyword evidence="2" id="KW-1185">Reference proteome</keyword>
<proteinExistence type="predicted"/>
<gene>
    <name evidence="1" type="ORF">MRB53_031721</name>
</gene>
<comment type="caution">
    <text evidence="1">The sequence shown here is derived from an EMBL/GenBank/DDBJ whole genome shotgun (WGS) entry which is preliminary data.</text>
</comment>
<name>A0ACC2KR27_PERAE</name>
<evidence type="ECO:0000313" key="2">
    <source>
        <dbReference type="Proteomes" id="UP001234297"/>
    </source>
</evidence>
<protein>
    <submittedName>
        <fullName evidence="1">Uncharacterized protein</fullName>
    </submittedName>
</protein>